<accession>A0A8T1LK57</accession>
<sequence>MEVTQLVVADLASKLRAKQLLDVHRNINEIINLAPIEVVLHPSTKLEIVALRSSWLRATMIDLTAAGIVPRLSTLI</sequence>
<gene>
    <name evidence="1" type="ORF">PC117_g8549</name>
</gene>
<organism evidence="1 2">
    <name type="scientific">Phytophthora cactorum</name>
    <dbReference type="NCBI Taxonomy" id="29920"/>
    <lineage>
        <taxon>Eukaryota</taxon>
        <taxon>Sar</taxon>
        <taxon>Stramenopiles</taxon>
        <taxon>Oomycota</taxon>
        <taxon>Peronosporomycetes</taxon>
        <taxon>Peronosporales</taxon>
        <taxon>Peronosporaceae</taxon>
        <taxon>Phytophthora</taxon>
    </lineage>
</organism>
<reference evidence="1" key="1">
    <citation type="submission" date="2018-10" db="EMBL/GenBank/DDBJ databases">
        <title>Effector identification in a new, highly contiguous assembly of the strawberry crown rot pathogen Phytophthora cactorum.</title>
        <authorList>
            <person name="Armitage A.D."/>
            <person name="Nellist C.F."/>
            <person name="Bates H."/>
            <person name="Vickerstaff R.J."/>
            <person name="Harrison R.J."/>
        </authorList>
    </citation>
    <scope>NUCLEOTIDE SEQUENCE</scope>
    <source>
        <strain evidence="1">4040</strain>
    </source>
</reference>
<dbReference type="EMBL" id="RCMK01000185">
    <property type="protein sequence ID" value="KAG2945345.1"/>
    <property type="molecule type" value="Genomic_DNA"/>
</dbReference>
<comment type="caution">
    <text evidence="1">The sequence shown here is derived from an EMBL/GenBank/DDBJ whole genome shotgun (WGS) entry which is preliminary data.</text>
</comment>
<protein>
    <submittedName>
        <fullName evidence="1">Uncharacterized protein</fullName>
    </submittedName>
</protein>
<proteinExistence type="predicted"/>
<evidence type="ECO:0000313" key="1">
    <source>
        <dbReference type="EMBL" id="KAG2945345.1"/>
    </source>
</evidence>
<name>A0A8T1LK57_9STRA</name>
<dbReference type="AlphaFoldDB" id="A0A8T1LK57"/>
<evidence type="ECO:0000313" key="2">
    <source>
        <dbReference type="Proteomes" id="UP000736787"/>
    </source>
</evidence>
<dbReference type="Proteomes" id="UP000736787">
    <property type="component" value="Unassembled WGS sequence"/>
</dbReference>